<dbReference type="InterPro" id="IPR026960">
    <property type="entry name" value="RVT-Znf"/>
</dbReference>
<keyword evidence="3" id="KW-1185">Reference proteome</keyword>
<evidence type="ECO:0000259" key="1">
    <source>
        <dbReference type="Pfam" id="PF13966"/>
    </source>
</evidence>
<organism evidence="2 3">
    <name type="scientific">Salvia divinorum</name>
    <name type="common">Maria pastora</name>
    <name type="synonym">Diviner's sage</name>
    <dbReference type="NCBI Taxonomy" id="28513"/>
    <lineage>
        <taxon>Eukaryota</taxon>
        <taxon>Viridiplantae</taxon>
        <taxon>Streptophyta</taxon>
        <taxon>Embryophyta</taxon>
        <taxon>Tracheophyta</taxon>
        <taxon>Spermatophyta</taxon>
        <taxon>Magnoliopsida</taxon>
        <taxon>eudicotyledons</taxon>
        <taxon>Gunneridae</taxon>
        <taxon>Pentapetalae</taxon>
        <taxon>asterids</taxon>
        <taxon>lamiids</taxon>
        <taxon>Lamiales</taxon>
        <taxon>Lamiaceae</taxon>
        <taxon>Nepetoideae</taxon>
        <taxon>Mentheae</taxon>
        <taxon>Salviinae</taxon>
        <taxon>Salvia</taxon>
        <taxon>Salvia subgen. Calosphace</taxon>
    </lineage>
</organism>
<gene>
    <name evidence="2" type="ORF">AAHA92_23121</name>
</gene>
<feature type="domain" description="Reverse transcriptase zinc-binding" evidence="1">
    <location>
        <begin position="25"/>
        <end position="103"/>
    </location>
</feature>
<dbReference type="Pfam" id="PF13966">
    <property type="entry name" value="zf-RVT"/>
    <property type="match status" value="1"/>
</dbReference>
<evidence type="ECO:0000313" key="3">
    <source>
        <dbReference type="Proteomes" id="UP001567538"/>
    </source>
</evidence>
<dbReference type="PANTHER" id="PTHR33116:SF78">
    <property type="entry name" value="OS12G0587133 PROTEIN"/>
    <property type="match status" value="1"/>
</dbReference>
<dbReference type="Proteomes" id="UP001567538">
    <property type="component" value="Unassembled WGS sequence"/>
</dbReference>
<comment type="caution">
    <text evidence="2">The sequence shown here is derived from an EMBL/GenBank/DDBJ whole genome shotgun (WGS) entry which is preliminary data.</text>
</comment>
<sequence>MLTSLPRREVAKLWAKWYATKGTIEAYEWFRSKGELKLWPRFVWKDFVPPKFFFTTWQAVKGRLATWDRLGYLNIEQHCPLCLGDTESADHIFFKCQKTRDVWREIKGWLGMRRMMSTIQMAIKWMTKERHGAAVMRKARRLALMATVNLIWRARNAVVHDGTTFEPKHIVFEVKKITYEILYSLYPHDMVQLYLGA</sequence>
<name>A0ABD1GRE5_SALDI</name>
<accession>A0ABD1GRE5</accession>
<proteinExistence type="predicted"/>
<dbReference type="AlphaFoldDB" id="A0ABD1GRE5"/>
<reference evidence="2 3" key="1">
    <citation type="submission" date="2024-06" db="EMBL/GenBank/DDBJ databases">
        <title>A chromosome level genome sequence of Diviner's sage (Salvia divinorum).</title>
        <authorList>
            <person name="Ford S.A."/>
            <person name="Ro D.-K."/>
            <person name="Ness R.W."/>
            <person name="Phillips M.A."/>
        </authorList>
    </citation>
    <scope>NUCLEOTIDE SEQUENCE [LARGE SCALE GENOMIC DNA]</scope>
    <source>
        <strain evidence="2">SAF-2024a</strain>
        <tissue evidence="2">Leaf</tissue>
    </source>
</reference>
<dbReference type="EMBL" id="JBEAFC010000008">
    <property type="protein sequence ID" value="KAL1546539.1"/>
    <property type="molecule type" value="Genomic_DNA"/>
</dbReference>
<dbReference type="PANTHER" id="PTHR33116">
    <property type="entry name" value="REVERSE TRANSCRIPTASE ZINC-BINDING DOMAIN-CONTAINING PROTEIN-RELATED-RELATED"/>
    <property type="match status" value="1"/>
</dbReference>
<protein>
    <recommendedName>
        <fullName evidence="1">Reverse transcriptase zinc-binding domain-containing protein</fullName>
    </recommendedName>
</protein>
<evidence type="ECO:0000313" key="2">
    <source>
        <dbReference type="EMBL" id="KAL1546539.1"/>
    </source>
</evidence>